<dbReference type="NCBIfam" id="TIGR01764">
    <property type="entry name" value="excise"/>
    <property type="match status" value="1"/>
</dbReference>
<gene>
    <name evidence="2" type="ORF">NWFMUON74_61010</name>
</gene>
<dbReference type="GO" id="GO:0003677">
    <property type="term" value="F:DNA binding"/>
    <property type="evidence" value="ECO:0007669"/>
    <property type="project" value="InterPro"/>
</dbReference>
<dbReference type="GeneID" id="80350516"/>
<evidence type="ECO:0000313" key="2">
    <source>
        <dbReference type="EMBL" id="BCK58329.1"/>
    </source>
</evidence>
<dbReference type="Pfam" id="PF12728">
    <property type="entry name" value="HTH_17"/>
    <property type="match status" value="1"/>
</dbReference>
<dbReference type="KEGG" id="nwl:NWFMUON74_61010"/>
<dbReference type="RefSeq" id="WP_187685090.1">
    <property type="nucleotide sequence ID" value="NZ_AP023396.1"/>
</dbReference>
<dbReference type="EMBL" id="AP023396">
    <property type="protein sequence ID" value="BCK58329.1"/>
    <property type="molecule type" value="Genomic_DNA"/>
</dbReference>
<evidence type="ECO:0000259" key="1">
    <source>
        <dbReference type="Pfam" id="PF12728"/>
    </source>
</evidence>
<dbReference type="Proteomes" id="UP000516173">
    <property type="component" value="Chromosome"/>
</dbReference>
<proteinExistence type="predicted"/>
<organism evidence="2 3">
    <name type="scientific">Nocardia wallacei</name>
    <dbReference type="NCBI Taxonomy" id="480035"/>
    <lineage>
        <taxon>Bacteria</taxon>
        <taxon>Bacillati</taxon>
        <taxon>Actinomycetota</taxon>
        <taxon>Actinomycetes</taxon>
        <taxon>Mycobacteriales</taxon>
        <taxon>Nocardiaceae</taxon>
        <taxon>Nocardia</taxon>
    </lineage>
</organism>
<protein>
    <recommendedName>
        <fullName evidence="1">Helix-turn-helix domain-containing protein</fullName>
    </recommendedName>
</protein>
<dbReference type="InterPro" id="IPR041657">
    <property type="entry name" value="HTH_17"/>
</dbReference>
<dbReference type="InterPro" id="IPR009061">
    <property type="entry name" value="DNA-bd_dom_put_sf"/>
</dbReference>
<dbReference type="AlphaFoldDB" id="A0A7G1KWD2"/>
<keyword evidence="3" id="KW-1185">Reference proteome</keyword>
<name>A0A7G1KWD2_9NOCA</name>
<sequence length="65" mass="7620">MTAEVEWMTAAEVAELWRITPREVQRMASRGEIAHMRIGNRIRIAAQTVLDYQRSHTTRARSPRR</sequence>
<feature type="domain" description="Helix-turn-helix" evidence="1">
    <location>
        <begin position="7"/>
        <end position="56"/>
    </location>
</feature>
<dbReference type="SUPFAM" id="SSF46955">
    <property type="entry name" value="Putative DNA-binding domain"/>
    <property type="match status" value="1"/>
</dbReference>
<dbReference type="InterPro" id="IPR010093">
    <property type="entry name" value="SinI_DNA-bd"/>
</dbReference>
<evidence type="ECO:0000313" key="3">
    <source>
        <dbReference type="Proteomes" id="UP000516173"/>
    </source>
</evidence>
<accession>A0A7G1KWD2</accession>
<reference evidence="2 3" key="1">
    <citation type="submission" date="2020-08" db="EMBL/GenBank/DDBJ databases">
        <title>Genome Sequencing of Nocardia wallacei strain FMUON74 and assembly.</title>
        <authorList>
            <person name="Toyokawa M."/>
            <person name="Uesaka K."/>
        </authorList>
    </citation>
    <scope>NUCLEOTIDE SEQUENCE [LARGE SCALE GENOMIC DNA]</scope>
    <source>
        <strain evidence="2 3">FMUON74</strain>
    </source>
</reference>